<organism evidence="2 3">
    <name type="scientific">Petrolisthes manimaculis</name>
    <dbReference type="NCBI Taxonomy" id="1843537"/>
    <lineage>
        <taxon>Eukaryota</taxon>
        <taxon>Metazoa</taxon>
        <taxon>Ecdysozoa</taxon>
        <taxon>Arthropoda</taxon>
        <taxon>Crustacea</taxon>
        <taxon>Multicrustacea</taxon>
        <taxon>Malacostraca</taxon>
        <taxon>Eumalacostraca</taxon>
        <taxon>Eucarida</taxon>
        <taxon>Decapoda</taxon>
        <taxon>Pleocyemata</taxon>
        <taxon>Anomura</taxon>
        <taxon>Galatheoidea</taxon>
        <taxon>Porcellanidae</taxon>
        <taxon>Petrolisthes</taxon>
    </lineage>
</organism>
<sequence length="209" mass="23309">MRVTVPWDDGDDLKVFFGESGSSDNQELSRRMSKVRSTETGLRRATYMNEAYVYIRKALEVNIIQHFTSHDGQPQLYVAQENISPGIAAWPIIRDAFFKHTLDWCVNALVESGLSEKWMSDTLDIARRESRIQCRKEEEQEAISTTSLGNTPSTDVTSRVAPALTITHMQGLFFLLFLGFLVGAVSFVVEFLVGKVVVVAGFTESHAGG</sequence>
<evidence type="ECO:0000313" key="3">
    <source>
        <dbReference type="Proteomes" id="UP001292094"/>
    </source>
</evidence>
<keyword evidence="1" id="KW-1133">Transmembrane helix</keyword>
<protein>
    <submittedName>
        <fullName evidence="2">Uncharacterized protein</fullName>
    </submittedName>
</protein>
<dbReference type="Proteomes" id="UP001292094">
    <property type="component" value="Unassembled WGS sequence"/>
</dbReference>
<name>A0AAE1PNP4_9EUCA</name>
<evidence type="ECO:0000256" key="1">
    <source>
        <dbReference type="SAM" id="Phobius"/>
    </source>
</evidence>
<keyword evidence="1" id="KW-0812">Transmembrane</keyword>
<gene>
    <name evidence="2" type="ORF">Pmani_016696</name>
</gene>
<comment type="caution">
    <text evidence="2">The sequence shown here is derived from an EMBL/GenBank/DDBJ whole genome shotgun (WGS) entry which is preliminary data.</text>
</comment>
<reference evidence="2" key="1">
    <citation type="submission" date="2023-11" db="EMBL/GenBank/DDBJ databases">
        <title>Genome assemblies of two species of porcelain crab, Petrolisthes cinctipes and Petrolisthes manimaculis (Anomura: Porcellanidae).</title>
        <authorList>
            <person name="Angst P."/>
        </authorList>
    </citation>
    <scope>NUCLEOTIDE SEQUENCE</scope>
    <source>
        <strain evidence="2">PB745_02</strain>
        <tissue evidence="2">Gill</tissue>
    </source>
</reference>
<feature type="transmembrane region" description="Helical" evidence="1">
    <location>
        <begin position="172"/>
        <end position="193"/>
    </location>
</feature>
<dbReference type="AlphaFoldDB" id="A0AAE1PNP4"/>
<evidence type="ECO:0000313" key="2">
    <source>
        <dbReference type="EMBL" id="KAK4311836.1"/>
    </source>
</evidence>
<accession>A0AAE1PNP4</accession>
<proteinExistence type="predicted"/>
<keyword evidence="3" id="KW-1185">Reference proteome</keyword>
<keyword evidence="1" id="KW-0472">Membrane</keyword>
<dbReference type="EMBL" id="JAWZYT010001473">
    <property type="protein sequence ID" value="KAK4311836.1"/>
    <property type="molecule type" value="Genomic_DNA"/>
</dbReference>